<dbReference type="CDD" id="cd00051">
    <property type="entry name" value="EFh"/>
    <property type="match status" value="1"/>
</dbReference>
<dbReference type="SMART" id="SM00054">
    <property type="entry name" value="EFh"/>
    <property type="match status" value="2"/>
</dbReference>
<reference evidence="5" key="1">
    <citation type="submission" date="2022-11" db="UniProtKB">
        <authorList>
            <consortium name="WormBaseParasite"/>
        </authorList>
    </citation>
    <scope>IDENTIFICATION</scope>
</reference>
<feature type="domain" description="EF-hand" evidence="3">
    <location>
        <begin position="91"/>
        <end position="126"/>
    </location>
</feature>
<dbReference type="Proteomes" id="UP000887565">
    <property type="component" value="Unplaced"/>
</dbReference>
<name>A0A915KET0_ROMCU</name>
<dbReference type="Gene3D" id="1.10.238.10">
    <property type="entry name" value="EF-hand"/>
    <property type="match status" value="1"/>
</dbReference>
<dbReference type="InterPro" id="IPR002048">
    <property type="entry name" value="EF_hand_dom"/>
</dbReference>
<evidence type="ECO:0000313" key="4">
    <source>
        <dbReference type="Proteomes" id="UP000887565"/>
    </source>
</evidence>
<organism evidence="4 5">
    <name type="scientific">Romanomermis culicivorax</name>
    <name type="common">Nematode worm</name>
    <dbReference type="NCBI Taxonomy" id="13658"/>
    <lineage>
        <taxon>Eukaryota</taxon>
        <taxon>Metazoa</taxon>
        <taxon>Ecdysozoa</taxon>
        <taxon>Nematoda</taxon>
        <taxon>Enoplea</taxon>
        <taxon>Dorylaimia</taxon>
        <taxon>Mermithida</taxon>
        <taxon>Mermithoidea</taxon>
        <taxon>Mermithidae</taxon>
        <taxon>Romanomermis</taxon>
    </lineage>
</organism>
<dbReference type="InterPro" id="IPR011992">
    <property type="entry name" value="EF-hand-dom_pair"/>
</dbReference>
<dbReference type="GO" id="GO:0005509">
    <property type="term" value="F:calcium ion binding"/>
    <property type="evidence" value="ECO:0007669"/>
    <property type="project" value="InterPro"/>
</dbReference>
<feature type="region of interest" description="Disordered" evidence="2">
    <location>
        <begin position="1"/>
        <end position="20"/>
    </location>
</feature>
<evidence type="ECO:0000259" key="3">
    <source>
        <dbReference type="PROSITE" id="PS50222"/>
    </source>
</evidence>
<dbReference type="InterPro" id="IPR018247">
    <property type="entry name" value="EF_Hand_1_Ca_BS"/>
</dbReference>
<dbReference type="WBParaSite" id="nRc.2.0.1.t37313-RA">
    <property type="protein sequence ID" value="nRc.2.0.1.t37313-RA"/>
    <property type="gene ID" value="nRc.2.0.1.g37313"/>
</dbReference>
<accession>A0A915KET0</accession>
<dbReference type="AlphaFoldDB" id="A0A915KET0"/>
<dbReference type="PROSITE" id="PS50222">
    <property type="entry name" value="EF_HAND_2"/>
    <property type="match status" value="2"/>
</dbReference>
<protein>
    <submittedName>
        <fullName evidence="5">EF-hand domain-containing protein</fullName>
    </submittedName>
</protein>
<proteinExistence type="predicted"/>
<dbReference type="SUPFAM" id="SSF47473">
    <property type="entry name" value="EF-hand"/>
    <property type="match status" value="1"/>
</dbReference>
<sequence length="210" mass="23802">MHGVYMQHCHKEKGKLSDRNDDKQYDTAVKFLAIEMGTMAKQKAIEEAPLQLTSQEKNLAIKRFNSLDQDGKGHITINDLRKHFKEHGEKIDERLLHELLNEVDLNKNGEIELMEFLQLYSGLKGGSVSHSRLARYLDSAEPHLKITPDRSGERENDLNGKWRNIMHKEHVASDCKFVCVTGMTNRRNPHAVANGRYGLIGGCGIRISAA</sequence>
<evidence type="ECO:0000256" key="2">
    <source>
        <dbReference type="SAM" id="MobiDB-lite"/>
    </source>
</evidence>
<feature type="domain" description="EF-hand" evidence="3">
    <location>
        <begin position="55"/>
        <end position="90"/>
    </location>
</feature>
<evidence type="ECO:0000313" key="5">
    <source>
        <dbReference type="WBParaSite" id="nRc.2.0.1.t37313-RA"/>
    </source>
</evidence>
<dbReference type="PROSITE" id="PS00018">
    <property type="entry name" value="EF_HAND_1"/>
    <property type="match status" value="1"/>
</dbReference>
<evidence type="ECO:0000256" key="1">
    <source>
        <dbReference type="ARBA" id="ARBA00022837"/>
    </source>
</evidence>
<dbReference type="Pfam" id="PF13499">
    <property type="entry name" value="EF-hand_7"/>
    <property type="match status" value="1"/>
</dbReference>
<keyword evidence="4" id="KW-1185">Reference proteome</keyword>
<keyword evidence="1" id="KW-0106">Calcium</keyword>